<reference evidence="1 2" key="1">
    <citation type="journal article" date="2018" name="Sci. Data">
        <title>The draft genome sequence of cork oak.</title>
        <authorList>
            <person name="Ramos A.M."/>
            <person name="Usie A."/>
            <person name="Barbosa P."/>
            <person name="Barros P.M."/>
            <person name="Capote T."/>
            <person name="Chaves I."/>
            <person name="Simoes F."/>
            <person name="Abreu I."/>
            <person name="Carrasquinho I."/>
            <person name="Faro C."/>
            <person name="Guimaraes J.B."/>
            <person name="Mendonca D."/>
            <person name="Nobrega F."/>
            <person name="Rodrigues L."/>
            <person name="Saibo N.J.M."/>
            <person name="Varela M.C."/>
            <person name="Egas C."/>
            <person name="Matos J."/>
            <person name="Miguel C.M."/>
            <person name="Oliveira M.M."/>
            <person name="Ricardo C.P."/>
            <person name="Goncalves S."/>
        </authorList>
    </citation>
    <scope>NUCLEOTIDE SEQUENCE [LARGE SCALE GENOMIC DNA]</scope>
    <source>
        <strain evidence="2">cv. HL8</strain>
    </source>
</reference>
<dbReference type="PANTHER" id="PTHR28670:SF1">
    <property type="entry name" value="UV-STIMULATED SCAFFOLD PROTEIN A"/>
    <property type="match status" value="1"/>
</dbReference>
<organism evidence="1 2">
    <name type="scientific">Quercus suber</name>
    <name type="common">Cork oak</name>
    <dbReference type="NCBI Taxonomy" id="58331"/>
    <lineage>
        <taxon>Eukaryota</taxon>
        <taxon>Viridiplantae</taxon>
        <taxon>Streptophyta</taxon>
        <taxon>Embryophyta</taxon>
        <taxon>Tracheophyta</taxon>
        <taxon>Spermatophyta</taxon>
        <taxon>Magnoliopsida</taxon>
        <taxon>eudicotyledons</taxon>
        <taxon>Gunneridae</taxon>
        <taxon>Pentapetalae</taxon>
        <taxon>rosids</taxon>
        <taxon>fabids</taxon>
        <taxon>Fagales</taxon>
        <taxon>Fagaceae</taxon>
        <taxon>Quercus</taxon>
    </lineage>
</organism>
<dbReference type="AlphaFoldDB" id="A0AAW0LEY8"/>
<dbReference type="InterPro" id="IPR018610">
    <property type="entry name" value="UVSSA"/>
</dbReference>
<dbReference type="GO" id="GO:0005694">
    <property type="term" value="C:chromosome"/>
    <property type="evidence" value="ECO:0007669"/>
    <property type="project" value="TreeGrafter"/>
</dbReference>
<comment type="caution">
    <text evidence="1">The sequence shown here is derived from an EMBL/GenBank/DDBJ whole genome shotgun (WGS) entry which is preliminary data.</text>
</comment>
<sequence length="256" mass="28561">MEEGREKGGGKVLSLIEKATNSTAAEVDPRLLKAIKSVVRYSDTELQLAANTLLDLMKRDHSQGTLCIALVLEMIMEEGREKGGGKVLSLIEKATNSTAAEVDPRLLKAIKSVVRYSDTELQLAANTLLDLMKRDHSQVRYLTLLIIDELFMRSKLFRSILVDNLDQLLSLSVGFRRTLPLPAPSAVASILRSKAIEFLEKWNSSFGIHYRQLRLGFDYLKNTLKLQFPNLQANALDSAGESRTGKAVKRDFAKEI</sequence>
<dbReference type="InterPro" id="IPR049408">
    <property type="entry name" value="UVSSA_N_a-solenoid_rpt"/>
</dbReference>
<name>A0AAW0LEY8_QUESU</name>
<evidence type="ECO:0000313" key="1">
    <source>
        <dbReference type="EMBL" id="KAK7849439.1"/>
    </source>
</evidence>
<gene>
    <name evidence="1" type="ORF">CFP56_003001</name>
</gene>
<evidence type="ECO:0000313" key="2">
    <source>
        <dbReference type="Proteomes" id="UP000237347"/>
    </source>
</evidence>
<dbReference type="SUPFAM" id="SSF48464">
    <property type="entry name" value="ENTH/VHS domain"/>
    <property type="match status" value="1"/>
</dbReference>
<protein>
    <submittedName>
        <fullName evidence="1">Uv-stimulated scaffold protein a like protein</fullName>
    </submittedName>
</protein>
<dbReference type="GO" id="GO:0009411">
    <property type="term" value="P:response to UV"/>
    <property type="evidence" value="ECO:0007669"/>
    <property type="project" value="InterPro"/>
</dbReference>
<dbReference type="Proteomes" id="UP000237347">
    <property type="component" value="Unassembled WGS sequence"/>
</dbReference>
<dbReference type="GO" id="GO:0000993">
    <property type="term" value="F:RNA polymerase II complex binding"/>
    <property type="evidence" value="ECO:0007669"/>
    <property type="project" value="TreeGrafter"/>
</dbReference>
<proteinExistence type="predicted"/>
<keyword evidence="2" id="KW-1185">Reference proteome</keyword>
<dbReference type="InterPro" id="IPR008942">
    <property type="entry name" value="ENTH_VHS"/>
</dbReference>
<dbReference type="Pfam" id="PF20867">
    <property type="entry name" value="UVSSA_N"/>
    <property type="match status" value="1"/>
</dbReference>
<dbReference type="GO" id="GO:0006283">
    <property type="term" value="P:transcription-coupled nucleotide-excision repair"/>
    <property type="evidence" value="ECO:0007669"/>
    <property type="project" value="TreeGrafter"/>
</dbReference>
<accession>A0AAW0LEY8</accession>
<dbReference type="EMBL" id="PKMF04000114">
    <property type="protein sequence ID" value="KAK7849439.1"/>
    <property type="molecule type" value="Genomic_DNA"/>
</dbReference>
<dbReference type="PANTHER" id="PTHR28670">
    <property type="entry name" value="UV-STIMULATED SCAFFOLD PROTEIN A"/>
    <property type="match status" value="1"/>
</dbReference>